<evidence type="ECO:0000313" key="3">
    <source>
        <dbReference type="Proteomes" id="UP000019491"/>
    </source>
</evidence>
<comment type="caution">
    <text evidence="2">The sequence shown here is derived from an EMBL/GenBank/DDBJ whole genome shotgun (WGS) entry which is preliminary data.</text>
</comment>
<feature type="domain" description="SIS" evidence="1">
    <location>
        <begin position="21"/>
        <end position="100"/>
    </location>
</feature>
<organism evidence="2 3">
    <name type="scientific">Rhodococcus wratislaviensis NBRC 100605</name>
    <dbReference type="NCBI Taxonomy" id="1219028"/>
    <lineage>
        <taxon>Bacteria</taxon>
        <taxon>Bacillati</taxon>
        <taxon>Actinomycetota</taxon>
        <taxon>Actinomycetes</taxon>
        <taxon>Mycobacteriales</taxon>
        <taxon>Nocardiaceae</taxon>
        <taxon>Rhodococcus</taxon>
    </lineage>
</organism>
<dbReference type="Proteomes" id="UP000019491">
    <property type="component" value="Unassembled WGS sequence"/>
</dbReference>
<dbReference type="Pfam" id="PF01380">
    <property type="entry name" value="SIS"/>
    <property type="match status" value="1"/>
</dbReference>
<dbReference type="AlphaFoldDB" id="X0R652"/>
<dbReference type="GO" id="GO:0003677">
    <property type="term" value="F:DNA binding"/>
    <property type="evidence" value="ECO:0007669"/>
    <property type="project" value="InterPro"/>
</dbReference>
<accession>X0R652</accession>
<dbReference type="GO" id="GO:0003700">
    <property type="term" value="F:DNA-binding transcription factor activity"/>
    <property type="evidence" value="ECO:0007669"/>
    <property type="project" value="InterPro"/>
</dbReference>
<dbReference type="SUPFAM" id="SSF53697">
    <property type="entry name" value="SIS domain"/>
    <property type="match status" value="1"/>
</dbReference>
<protein>
    <recommendedName>
        <fullName evidence="1">SIS domain-containing protein</fullName>
    </recommendedName>
</protein>
<dbReference type="EMBL" id="BAWF01000031">
    <property type="protein sequence ID" value="GAF46430.1"/>
    <property type="molecule type" value="Genomic_DNA"/>
</dbReference>
<gene>
    <name evidence="2" type="ORF">RW1_031_00120</name>
</gene>
<name>X0R652_RHOWR</name>
<evidence type="ECO:0000259" key="1">
    <source>
        <dbReference type="Pfam" id="PF01380"/>
    </source>
</evidence>
<sequence>MIGIDALVVDGAGSDSALDFHNCDARDVVVSVALRRYNAATVRAVELAAAVGMKCIAITDDTLSPTATRSEIALVAATTRTEFFQSTTSVTALVSALVTACSVARPERSKTKLAALESHWTQAQTFFQD</sequence>
<dbReference type="GO" id="GO:0097367">
    <property type="term" value="F:carbohydrate derivative binding"/>
    <property type="evidence" value="ECO:0007669"/>
    <property type="project" value="InterPro"/>
</dbReference>
<dbReference type="InterPro" id="IPR047640">
    <property type="entry name" value="RpiR-like"/>
</dbReference>
<keyword evidence="3" id="KW-1185">Reference proteome</keyword>
<proteinExistence type="predicted"/>
<dbReference type="PANTHER" id="PTHR30514:SF18">
    <property type="entry name" value="RPIR-FAMILY TRANSCRIPTIONAL REGULATOR"/>
    <property type="match status" value="1"/>
</dbReference>
<dbReference type="GO" id="GO:1901135">
    <property type="term" value="P:carbohydrate derivative metabolic process"/>
    <property type="evidence" value="ECO:0007669"/>
    <property type="project" value="InterPro"/>
</dbReference>
<dbReference type="Gene3D" id="3.40.50.10490">
    <property type="entry name" value="Glucose-6-phosphate isomerase like protein, domain 1"/>
    <property type="match status" value="1"/>
</dbReference>
<dbReference type="PANTHER" id="PTHR30514">
    <property type="entry name" value="GLUCOKINASE"/>
    <property type="match status" value="1"/>
</dbReference>
<reference evidence="2 3" key="1">
    <citation type="submission" date="2014-02" db="EMBL/GenBank/DDBJ databases">
        <title>Whole genome shotgun sequence of Rhodococcus wratislaviensis NBRC 100605.</title>
        <authorList>
            <person name="Hosoyama A."/>
            <person name="Tsuchikane K."/>
            <person name="Yoshida I."/>
            <person name="Ohji S."/>
            <person name="Ichikawa N."/>
            <person name="Yamazoe A."/>
            <person name="Fujita N."/>
        </authorList>
    </citation>
    <scope>NUCLEOTIDE SEQUENCE [LARGE SCALE GENOMIC DNA]</scope>
    <source>
        <strain evidence="2 3">NBRC 100605</strain>
    </source>
</reference>
<dbReference type="InterPro" id="IPR001347">
    <property type="entry name" value="SIS_dom"/>
</dbReference>
<evidence type="ECO:0000313" key="2">
    <source>
        <dbReference type="EMBL" id="GAF46430.1"/>
    </source>
</evidence>
<dbReference type="InterPro" id="IPR046348">
    <property type="entry name" value="SIS_dom_sf"/>
</dbReference>